<feature type="region of interest" description="Disordered" evidence="6">
    <location>
        <begin position="983"/>
        <end position="1021"/>
    </location>
</feature>
<feature type="coiled-coil region" evidence="5">
    <location>
        <begin position="1425"/>
        <end position="1452"/>
    </location>
</feature>
<dbReference type="PANTHER" id="PTHR15012:SF32">
    <property type="entry name" value="PROTEIN SHROOM"/>
    <property type="match status" value="1"/>
</dbReference>
<dbReference type="GO" id="GO:0000902">
    <property type="term" value="P:cell morphogenesis"/>
    <property type="evidence" value="ECO:0007669"/>
    <property type="project" value="TreeGrafter"/>
</dbReference>
<dbReference type="EMBL" id="OU963863">
    <property type="protein sequence ID" value="CAH0765613.1"/>
    <property type="molecule type" value="Genomic_DNA"/>
</dbReference>
<evidence type="ECO:0000256" key="4">
    <source>
        <dbReference type="ARBA" id="ARBA00023212"/>
    </source>
</evidence>
<feature type="region of interest" description="Disordered" evidence="6">
    <location>
        <begin position="478"/>
        <end position="549"/>
    </location>
</feature>
<feature type="coiled-coil region" evidence="5">
    <location>
        <begin position="1333"/>
        <end position="1360"/>
    </location>
</feature>
<dbReference type="GO" id="GO:0051015">
    <property type="term" value="F:actin filament binding"/>
    <property type="evidence" value="ECO:0007669"/>
    <property type="project" value="InterPro"/>
</dbReference>
<evidence type="ECO:0000256" key="1">
    <source>
        <dbReference type="ARBA" id="ARBA00004245"/>
    </source>
</evidence>
<feature type="compositionally biased region" description="Low complexity" evidence="6">
    <location>
        <begin position="1050"/>
        <end position="1088"/>
    </location>
</feature>
<feature type="compositionally biased region" description="Pro residues" evidence="6">
    <location>
        <begin position="596"/>
        <end position="606"/>
    </location>
</feature>
<proteinExistence type="inferred from homology"/>
<gene>
    <name evidence="8" type="ORF">BEMITA_LOCUS3806</name>
</gene>
<feature type="compositionally biased region" description="Polar residues" evidence="6">
    <location>
        <begin position="100"/>
        <end position="111"/>
    </location>
</feature>
<dbReference type="InterPro" id="IPR014799">
    <property type="entry name" value="ASD2_dom"/>
</dbReference>
<feature type="compositionally biased region" description="Low complexity" evidence="6">
    <location>
        <begin position="500"/>
        <end position="512"/>
    </location>
</feature>
<feature type="region of interest" description="Disordered" evidence="6">
    <location>
        <begin position="153"/>
        <end position="203"/>
    </location>
</feature>
<feature type="compositionally biased region" description="Acidic residues" evidence="6">
    <location>
        <begin position="607"/>
        <end position="616"/>
    </location>
</feature>
<feature type="region of interest" description="Disordered" evidence="6">
    <location>
        <begin position="1178"/>
        <end position="1211"/>
    </location>
</feature>
<dbReference type="Pfam" id="PF08687">
    <property type="entry name" value="ASD2"/>
    <property type="match status" value="1"/>
</dbReference>
<dbReference type="GO" id="GO:0043296">
    <property type="term" value="C:apical junction complex"/>
    <property type="evidence" value="ECO:0007669"/>
    <property type="project" value="TreeGrafter"/>
</dbReference>
<feature type="region of interest" description="Disordered" evidence="6">
    <location>
        <begin position="567"/>
        <end position="651"/>
    </location>
</feature>
<dbReference type="Gene3D" id="6.10.250.3120">
    <property type="match status" value="1"/>
</dbReference>
<name>A0A9P0CCV4_BEMTA</name>
<feature type="compositionally biased region" description="Polar residues" evidence="6">
    <location>
        <begin position="899"/>
        <end position="910"/>
    </location>
</feature>
<accession>A0A9P0CCV4</accession>
<feature type="compositionally biased region" description="Polar residues" evidence="6">
    <location>
        <begin position="129"/>
        <end position="138"/>
    </location>
</feature>
<dbReference type="PANTHER" id="PTHR15012">
    <property type="entry name" value="APICAL PROTEIN/SHROOM-RELATED"/>
    <property type="match status" value="1"/>
</dbReference>
<evidence type="ECO:0000256" key="6">
    <source>
        <dbReference type="SAM" id="MobiDB-lite"/>
    </source>
</evidence>
<feature type="compositionally biased region" description="Low complexity" evidence="6">
    <location>
        <begin position="317"/>
        <end position="326"/>
    </location>
</feature>
<reference evidence="8" key="1">
    <citation type="submission" date="2021-12" db="EMBL/GenBank/DDBJ databases">
        <authorList>
            <person name="King R."/>
        </authorList>
    </citation>
    <scope>NUCLEOTIDE SEQUENCE</scope>
</reference>
<comment type="similarity">
    <text evidence="2">Belongs to the shroom family.</text>
</comment>
<keyword evidence="3" id="KW-0963">Cytoplasm</keyword>
<evidence type="ECO:0000313" key="9">
    <source>
        <dbReference type="Proteomes" id="UP001152759"/>
    </source>
</evidence>
<sequence length="1512" mass="165067">MTSYNPAKIAVTSYLHNQSAISLKQSQAQGQEPSKKSKSRGSLSPGASPPPGAPVRDAASLKSIKYGPGHEKYPSWPAAQGDFHAEGAPGTGPNAAAAPQTGSSRSKSWADQTHYPKEKPAALARPYNKRSNASFTQQLKTVMERCEKISPETFECRGPMGPPGGGGAGARKTPEVFLPPVDRDGKPLGTEEYSVPSPPERDVSLSLMAEPQLTEADLEEYARTYHDSSHSQIESDYSSCYEDVDISQSHLTRAELEQYTRDCEGRPTHVHQPSYAQSEGYHSYVSSTDSTTTPFLDRLRCDNEAVVGMNESRAGRDSSASSGSSSETLKWHGSLSDVSVSGSSCGGHQQLIAHSAKVQTPQRHHSESVLYLGQANAAWQSNVQRNNQINSQMRKLFPVSTYTVQPSEAVSPRSQPSLSVAERITRLERQQPQQHQQAAQSARYSFLDPDKRHKVPDNSLKAIQKKALLSFYERHHSTWRSEPQLSPTSAPPPQPPPRPRNLNLPSRRSSLADSASGYWKESEDDNGGLSPESHHFKENPRHQHSSSCGSLSTVVLGPLIMGPSISVDDWVPERPPKKPHLRSSFPGSLPQRTPSPDLPPPSPPPVVEDEVFDTDEPLPPPPPEAENPAWNADRTCDSPAPPILPKRTNNFCATDQKKSEVERYYENRDNLQRLANDSSISLANQISKSDESQFYENPDDVKLVEKSRSSPRNVQDVNSGSKLSSILERRKQFEQIEEHSYSNYAILNSLSQSSKNLPGPQVPVERKSSFSRNSIANRNNGVNKRLSNNNSDIAFTSEDIAAVKARENLARKSSVRRDAISKKAMFPAKKPVYQSESSVSRLASAVQKLSTNGTVESASFLPIQKHIEPERSGHGLSRPTNNLGSRAPHLPPTLPAQCPPTQHQISQSKASYLAYRREPRDRERGLPNFEGSYKRTSSPSRINVSINNNNNNSIDNLLTEAEPEKEEVTIQLKPLSAVKCPEAAPARGATTPPTPTSQLGVAPGPGSGVTGGAPLPEHSQTLPKYAESGCRRVARTPRTQSDPSTTRNVQSQSTSSLSKSVSASASDDLLRSQSDVSTVGSSESGYSSSSIAVSSVAPSPTIHPSPSASAAASLEPLPTLALQSQQTKGEAELNSVPQKTCTETQCNLESESESSLAECISEPLKLVQRSEVILRINSSTSDAASQTESSARTPSPNSRTESTSPPLLRPKKQEELECEQLSRDLVSQLPVSDKLHGILGSEKSSAPGPDVKKSTDYVSGLFKLDIVPRSRSSIAIAEQSLPAEQDKISLPDSQENVLPANSTYFTTSECKAKLINLCSQTQSEQENVLGNLHQKKAELVSRLDRKLNVLREEALAVAEEGKMNDLLGENVSKRVNSLARPHESAKFKLHVQEIGHITSLLLGLSGRLARAENALLSLPTDHSDRKTLEEKRDKLLGQLEEAKLLKENIDKRSTSVSAMLYRYLSAEEYADYDHFINMKAKLLIDSREINDKIQLGEEQLLALKETLNESPT</sequence>
<evidence type="ECO:0000256" key="3">
    <source>
        <dbReference type="ARBA" id="ARBA00022490"/>
    </source>
</evidence>
<feature type="compositionally biased region" description="Polar residues" evidence="6">
    <location>
        <begin position="1037"/>
        <end position="1049"/>
    </location>
</feature>
<feature type="region of interest" description="Disordered" evidence="6">
    <location>
        <begin position="308"/>
        <end position="329"/>
    </location>
</feature>
<dbReference type="Proteomes" id="UP001152759">
    <property type="component" value="Chromosome 2"/>
</dbReference>
<feature type="region of interest" description="Disordered" evidence="6">
    <location>
        <begin position="265"/>
        <end position="289"/>
    </location>
</feature>
<feature type="region of interest" description="Disordered" evidence="6">
    <location>
        <begin position="22"/>
        <end position="138"/>
    </location>
</feature>
<feature type="compositionally biased region" description="Low complexity" evidence="6">
    <location>
        <begin position="430"/>
        <end position="442"/>
    </location>
</feature>
<feature type="compositionally biased region" description="Polar residues" evidence="6">
    <location>
        <begin position="22"/>
        <end position="32"/>
    </location>
</feature>
<feature type="compositionally biased region" description="Pro residues" evidence="6">
    <location>
        <begin position="889"/>
        <end position="898"/>
    </location>
</feature>
<protein>
    <recommendedName>
        <fullName evidence="7">ASD2 domain-containing protein</fullName>
    </recommendedName>
</protein>
<dbReference type="GO" id="GO:0016324">
    <property type="term" value="C:apical plasma membrane"/>
    <property type="evidence" value="ECO:0007669"/>
    <property type="project" value="TreeGrafter"/>
</dbReference>
<keyword evidence="9" id="KW-1185">Reference proteome</keyword>
<feature type="domain" description="ASD2" evidence="7">
    <location>
        <begin position="1228"/>
        <end position="1508"/>
    </location>
</feature>
<organism evidence="8 9">
    <name type="scientific">Bemisia tabaci</name>
    <name type="common">Sweetpotato whitefly</name>
    <name type="synonym">Aleurodes tabaci</name>
    <dbReference type="NCBI Taxonomy" id="7038"/>
    <lineage>
        <taxon>Eukaryota</taxon>
        <taxon>Metazoa</taxon>
        <taxon>Ecdysozoa</taxon>
        <taxon>Arthropoda</taxon>
        <taxon>Hexapoda</taxon>
        <taxon>Insecta</taxon>
        <taxon>Pterygota</taxon>
        <taxon>Neoptera</taxon>
        <taxon>Paraneoptera</taxon>
        <taxon>Hemiptera</taxon>
        <taxon>Sternorrhyncha</taxon>
        <taxon>Aleyrodoidea</taxon>
        <taxon>Aleyrodidae</taxon>
        <taxon>Aleyrodinae</taxon>
        <taxon>Bemisia</taxon>
    </lineage>
</organism>
<dbReference type="GO" id="GO:0005912">
    <property type="term" value="C:adherens junction"/>
    <property type="evidence" value="ECO:0007669"/>
    <property type="project" value="TreeGrafter"/>
</dbReference>
<comment type="subcellular location">
    <subcellularLocation>
        <location evidence="1">Cytoplasm</location>
        <location evidence="1">Cytoskeleton</location>
    </subcellularLocation>
</comment>
<evidence type="ECO:0000256" key="5">
    <source>
        <dbReference type="SAM" id="Coils"/>
    </source>
</evidence>
<evidence type="ECO:0000259" key="7">
    <source>
        <dbReference type="PROSITE" id="PS51307"/>
    </source>
</evidence>
<keyword evidence="5" id="KW-0175">Coiled coil</keyword>
<feature type="compositionally biased region" description="Basic and acidic residues" evidence="6">
    <location>
        <begin position="915"/>
        <end position="925"/>
    </location>
</feature>
<feature type="region of interest" description="Disordered" evidence="6">
    <location>
        <begin position="866"/>
        <end position="952"/>
    </location>
</feature>
<feature type="region of interest" description="Disordered" evidence="6">
    <location>
        <begin position="429"/>
        <end position="458"/>
    </location>
</feature>
<dbReference type="GO" id="GO:0030864">
    <property type="term" value="C:cortical actin cytoskeleton"/>
    <property type="evidence" value="ECO:0007669"/>
    <property type="project" value="TreeGrafter"/>
</dbReference>
<feature type="region of interest" description="Disordered" evidence="6">
    <location>
        <begin position="1034"/>
        <end position="1088"/>
    </location>
</feature>
<dbReference type="PROSITE" id="PS51307">
    <property type="entry name" value="ASD2"/>
    <property type="match status" value="1"/>
</dbReference>
<evidence type="ECO:0000256" key="2">
    <source>
        <dbReference type="ARBA" id="ARBA00006469"/>
    </source>
</evidence>
<keyword evidence="4" id="KW-0206">Cytoskeleton</keyword>
<feature type="compositionally biased region" description="Basic and acidic residues" evidence="6">
    <location>
        <begin position="532"/>
        <end position="541"/>
    </location>
</feature>
<feature type="compositionally biased region" description="Polar residues" evidence="6">
    <location>
        <begin position="1178"/>
        <end position="1205"/>
    </location>
</feature>
<evidence type="ECO:0000313" key="8">
    <source>
        <dbReference type="EMBL" id="CAH0765613.1"/>
    </source>
</evidence>
<feature type="compositionally biased region" description="Low complexity" evidence="6">
    <location>
        <begin position="937"/>
        <end position="952"/>
    </location>
</feature>
<feature type="compositionally biased region" description="Pro residues" evidence="6">
    <location>
        <begin position="489"/>
        <end position="499"/>
    </location>
</feature>
<dbReference type="GO" id="GO:0007015">
    <property type="term" value="P:actin filament organization"/>
    <property type="evidence" value="ECO:0007669"/>
    <property type="project" value="TreeGrafter"/>
</dbReference>
<dbReference type="InterPro" id="IPR027685">
    <property type="entry name" value="Shroom_fam"/>
</dbReference>
<feature type="compositionally biased region" description="Low complexity" evidence="6">
    <location>
        <begin position="86"/>
        <end position="99"/>
    </location>
</feature>